<keyword evidence="5" id="KW-0472">Membrane</keyword>
<dbReference type="GO" id="GO:0005643">
    <property type="term" value="C:nuclear pore"/>
    <property type="evidence" value="ECO:0007669"/>
    <property type="project" value="UniProtKB-SubCell"/>
</dbReference>
<keyword evidence="5" id="KW-0509">mRNA transport</keyword>
<keyword evidence="4 5" id="KW-0539">Nucleus</keyword>
<evidence type="ECO:0000256" key="1">
    <source>
        <dbReference type="ARBA" id="ARBA00004567"/>
    </source>
</evidence>
<evidence type="ECO:0000256" key="3">
    <source>
        <dbReference type="ARBA" id="ARBA00023132"/>
    </source>
</evidence>
<evidence type="ECO:0000256" key="5">
    <source>
        <dbReference type="RuleBase" id="RU364035"/>
    </source>
</evidence>
<comment type="subcellular location">
    <subcellularLocation>
        <location evidence="1 5">Nucleus</location>
        <location evidence="1 5">Nuclear pore complex</location>
    </subcellularLocation>
</comment>
<dbReference type="WBParaSite" id="PSAMB.scaffold5177size12419.g26032.t1">
    <property type="protein sequence ID" value="PSAMB.scaffold5177size12419.g26032.t1"/>
    <property type="gene ID" value="PSAMB.scaffold5177size12419.g26032"/>
</dbReference>
<keyword evidence="5" id="KW-0653">Protein transport</keyword>
<reference evidence="8" key="1">
    <citation type="submission" date="2022-11" db="UniProtKB">
        <authorList>
            <consortium name="WormBaseParasite"/>
        </authorList>
    </citation>
    <scope>IDENTIFICATION</scope>
</reference>
<keyword evidence="5" id="KW-0811">Translocation</keyword>
<dbReference type="AlphaFoldDB" id="A0A914WUE2"/>
<keyword evidence="5" id="KW-0813">Transport</keyword>
<comment type="similarity">
    <text evidence="2 5">Belongs to the nucleoporin interacting component (NIC) family.</text>
</comment>
<evidence type="ECO:0000256" key="2">
    <source>
        <dbReference type="ARBA" id="ARBA00010186"/>
    </source>
</evidence>
<dbReference type="Pfam" id="PF04097">
    <property type="entry name" value="Nic96"/>
    <property type="match status" value="1"/>
</dbReference>
<dbReference type="InterPro" id="IPR007231">
    <property type="entry name" value="Nucleoporin_int_Nup93/Nic96"/>
</dbReference>
<dbReference type="PANTHER" id="PTHR11225">
    <property type="entry name" value="NUCLEAR PORE COMPLEX PROTEIN NUP93 NUCLEOPORIN NUP93 DEAD EYE PROTEIN"/>
    <property type="match status" value="1"/>
</dbReference>
<feature type="region of interest" description="Disordered" evidence="6">
    <location>
        <begin position="15"/>
        <end position="61"/>
    </location>
</feature>
<name>A0A914WUE2_9BILA</name>
<proteinExistence type="inferred from homology"/>
<dbReference type="PANTHER" id="PTHR11225:SF4">
    <property type="entry name" value="NUCLEAR PORE COMPLEX PROTEIN NUP93"/>
    <property type="match status" value="1"/>
</dbReference>
<organism evidence="7 8">
    <name type="scientific">Plectus sambesii</name>
    <dbReference type="NCBI Taxonomy" id="2011161"/>
    <lineage>
        <taxon>Eukaryota</taxon>
        <taxon>Metazoa</taxon>
        <taxon>Ecdysozoa</taxon>
        <taxon>Nematoda</taxon>
        <taxon>Chromadorea</taxon>
        <taxon>Plectida</taxon>
        <taxon>Plectina</taxon>
        <taxon>Plectoidea</taxon>
        <taxon>Plectidae</taxon>
        <taxon>Plectus</taxon>
    </lineage>
</organism>
<accession>A0A914WUE2</accession>
<dbReference type="GO" id="GO:0017056">
    <property type="term" value="F:structural constituent of nuclear pore"/>
    <property type="evidence" value="ECO:0007669"/>
    <property type="project" value="InterPro"/>
</dbReference>
<evidence type="ECO:0000256" key="6">
    <source>
        <dbReference type="SAM" id="MobiDB-lite"/>
    </source>
</evidence>
<dbReference type="GO" id="GO:0006606">
    <property type="term" value="P:protein import into nucleus"/>
    <property type="evidence" value="ECO:0007669"/>
    <property type="project" value="TreeGrafter"/>
</dbReference>
<dbReference type="GO" id="GO:0016973">
    <property type="term" value="P:poly(A)+ mRNA export from nucleus"/>
    <property type="evidence" value="ECO:0007669"/>
    <property type="project" value="TreeGrafter"/>
</dbReference>
<feature type="compositionally biased region" description="Polar residues" evidence="6">
    <location>
        <begin position="15"/>
        <end position="56"/>
    </location>
</feature>
<dbReference type="Proteomes" id="UP000887566">
    <property type="component" value="Unplaced"/>
</dbReference>
<keyword evidence="7" id="KW-1185">Reference proteome</keyword>
<sequence>MASFADLLHRADKLSSSVKSGKQDASSSNMNWTPLTETTFNKGDQSFASSTRNKTPSVDAMSGVEPNLEQILKRGETLWRKTTAVGDKSMSAAGNTTDLHASLLLGREGVALPSLPEPSSSLALNATCGSIADSTMLNRREAVTKSQDSDLQLFLRNQREQMLTNLVEETLKNTMDDAERMHWRQMVQDWEDHKKALFKGIPSVNVADMVPGPTSRRSERFGPRSQSQMTDVELVLAKKMSEYVDASADGGLAPNLVTLFAEAGVQLRDTALVDLWDQVKEVVATPVVAGQSIAAQRTSVSWCLALIKQATGYLQKHFCKHMEMVVYGNLEQAKRGGVPGTVGLVQAYLNVIFATPYQGHEDGLMDNRHPVWAVVYYCIRSGDLTSARHACEQMRLGDMAAALRQIQDGELSADTETKMRLEFRRKVLTCTDAYKRAVYCLVANCDSALDHPEVADKIEDWLWLRLTLARHGELKRRADVGEKSALGALQHQISVEFGEQHFGASGSPLMYWAALWLTGQLETAIEFLSRQGDYLRANAVHIAIAANQSGILLTPKDCRAKLLSTEDGDSAELRRLNVARLVMLYTAKFETSDVREALSYMYLLRAFKAPSGEDLLEANVARLLAQTKEYELLLGYIDEGGKRIPGLVDRFKLNTARIIAHVAREAENAGDNDTAVKLYDLAGKNSEAIRVLNQELSQVISQACTPQSQCERVRRLAISLATRYKKNGVKTDAQMASTLYLLIDFGTFFDLYHEKRYDECIEVLRKLNCLPLEPDEVDQKVKVFHMIPEEIRRVLSDILLAVMNISVEQYKQLKQSTVGTNGLEQQALADIRRQAQAVILFAGMIPYRLPADTNGRLVQLEAYLS</sequence>
<keyword evidence="3 5" id="KW-0906">Nuclear pore complex</keyword>
<evidence type="ECO:0000256" key="4">
    <source>
        <dbReference type="ARBA" id="ARBA00023242"/>
    </source>
</evidence>
<evidence type="ECO:0000313" key="7">
    <source>
        <dbReference type="Proteomes" id="UP000887566"/>
    </source>
</evidence>
<protein>
    <recommendedName>
        <fullName evidence="5">Nuclear pore protein</fullName>
    </recommendedName>
</protein>
<evidence type="ECO:0000313" key="8">
    <source>
        <dbReference type="WBParaSite" id="PSAMB.scaffold5177size12419.g26032.t1"/>
    </source>
</evidence>